<dbReference type="GO" id="GO:0016020">
    <property type="term" value="C:membrane"/>
    <property type="evidence" value="ECO:0007669"/>
    <property type="project" value="TreeGrafter"/>
</dbReference>
<dbReference type="Pfam" id="PF00106">
    <property type="entry name" value="adh_short"/>
    <property type="match status" value="1"/>
</dbReference>
<comment type="caution">
    <text evidence="3">The sequence shown here is derived from an EMBL/GenBank/DDBJ whole genome shotgun (WGS) entry which is preliminary data.</text>
</comment>
<keyword evidence="2" id="KW-0560">Oxidoreductase</keyword>
<sequence length="237" mass="25734">KGMGREVARCLAERGDRVFLLGRDLSDLEKTAKDLEIRGAAGDVATAACDLHAPEGFGPALDRASDELEIFDTVIVTAGVMGGDQQSLENDAEACTDLLTVNFVNTILFCEEARRRLLSRGGGNLVVFSSVAGDRGRKPVILYGATKAGLSLYMEGLDHKFHEQGLRALLVKPGFVKTGLTAGLQPPPFAGEPRPVAERVLRALDRGDSVVYAPAIWRWVMLVIRFLPRAIMRRIGF</sequence>
<dbReference type="PANTHER" id="PTHR44196:SF3">
    <property type="entry name" value="SHORT CHAIN DEHYDROGENASE FAMILY PROTEIN"/>
    <property type="match status" value="1"/>
</dbReference>
<accession>X0URK7</accession>
<dbReference type="Gene3D" id="3.40.50.720">
    <property type="entry name" value="NAD(P)-binding Rossmann-like Domain"/>
    <property type="match status" value="1"/>
</dbReference>
<reference evidence="3" key="1">
    <citation type="journal article" date="2014" name="Front. Microbiol.">
        <title>High frequency of phylogenetically diverse reductive dehalogenase-homologous genes in deep subseafloor sedimentary metagenomes.</title>
        <authorList>
            <person name="Kawai M."/>
            <person name="Futagami T."/>
            <person name="Toyoda A."/>
            <person name="Takaki Y."/>
            <person name="Nishi S."/>
            <person name="Hori S."/>
            <person name="Arai W."/>
            <person name="Tsubouchi T."/>
            <person name="Morono Y."/>
            <person name="Uchiyama I."/>
            <person name="Ito T."/>
            <person name="Fujiyama A."/>
            <person name="Inagaki F."/>
            <person name="Takami H."/>
        </authorList>
    </citation>
    <scope>NUCLEOTIDE SEQUENCE</scope>
    <source>
        <strain evidence="3">Expedition CK06-06</strain>
    </source>
</reference>
<dbReference type="GO" id="GO:0016491">
    <property type="term" value="F:oxidoreductase activity"/>
    <property type="evidence" value="ECO:0007669"/>
    <property type="project" value="UniProtKB-KW"/>
</dbReference>
<evidence type="ECO:0000256" key="1">
    <source>
        <dbReference type="ARBA" id="ARBA00006484"/>
    </source>
</evidence>
<protein>
    <recommendedName>
        <fullName evidence="4">SDR family NAD(P)-dependent oxidoreductase</fullName>
    </recommendedName>
</protein>
<dbReference type="InterPro" id="IPR002347">
    <property type="entry name" value="SDR_fam"/>
</dbReference>
<evidence type="ECO:0000313" key="3">
    <source>
        <dbReference type="EMBL" id="GAG01882.1"/>
    </source>
</evidence>
<proteinExistence type="inferred from homology"/>
<dbReference type="SUPFAM" id="SSF51735">
    <property type="entry name" value="NAD(P)-binding Rossmann-fold domains"/>
    <property type="match status" value="1"/>
</dbReference>
<evidence type="ECO:0008006" key="4">
    <source>
        <dbReference type="Google" id="ProtNLM"/>
    </source>
</evidence>
<gene>
    <name evidence="3" type="ORF">S01H1_39914</name>
</gene>
<evidence type="ECO:0000256" key="2">
    <source>
        <dbReference type="ARBA" id="ARBA00023002"/>
    </source>
</evidence>
<dbReference type="PANTHER" id="PTHR44196">
    <property type="entry name" value="DEHYDROGENASE/REDUCTASE SDR FAMILY MEMBER 7B"/>
    <property type="match status" value="1"/>
</dbReference>
<feature type="non-terminal residue" evidence="3">
    <location>
        <position position="1"/>
    </location>
</feature>
<comment type="similarity">
    <text evidence="1">Belongs to the short-chain dehydrogenases/reductases (SDR) family.</text>
</comment>
<dbReference type="EMBL" id="BARS01025236">
    <property type="protein sequence ID" value="GAG01882.1"/>
    <property type="molecule type" value="Genomic_DNA"/>
</dbReference>
<organism evidence="3">
    <name type="scientific">marine sediment metagenome</name>
    <dbReference type="NCBI Taxonomy" id="412755"/>
    <lineage>
        <taxon>unclassified sequences</taxon>
        <taxon>metagenomes</taxon>
        <taxon>ecological metagenomes</taxon>
    </lineage>
</organism>
<dbReference type="PRINTS" id="PR00081">
    <property type="entry name" value="GDHRDH"/>
</dbReference>
<name>X0URK7_9ZZZZ</name>
<dbReference type="InterPro" id="IPR036291">
    <property type="entry name" value="NAD(P)-bd_dom_sf"/>
</dbReference>
<dbReference type="AlphaFoldDB" id="X0URK7"/>